<feature type="compositionally biased region" description="Low complexity" evidence="1">
    <location>
        <begin position="157"/>
        <end position="167"/>
    </location>
</feature>
<name>A0A6A6B2E2_9PEZI</name>
<dbReference type="EMBL" id="ML995510">
    <property type="protein sequence ID" value="KAF2136901.1"/>
    <property type="molecule type" value="Genomic_DNA"/>
</dbReference>
<accession>A0A6A6B2E2</accession>
<keyword evidence="2" id="KW-1133">Transmembrane helix</keyword>
<evidence type="ECO:0000256" key="2">
    <source>
        <dbReference type="SAM" id="Phobius"/>
    </source>
</evidence>
<feature type="chain" id="PRO_5025338737" evidence="3">
    <location>
        <begin position="24"/>
        <end position="307"/>
    </location>
</feature>
<evidence type="ECO:0000256" key="1">
    <source>
        <dbReference type="SAM" id="MobiDB-lite"/>
    </source>
</evidence>
<sequence length="307" mass="32136">MRYLRQLLVGLNILVFFFSACSSASYSNSEYFSFPPKSNNIPTVHVGDTLSVEWSAVNIQQAYLQHLCNGSIVQTIPSLSGSGHQTFKVNASWTSPCLWRYYRQETKINYVESGYVKVGAADASASSATTWQPSGLPSACALQSPTSAATDDDDDTATSASASSTDAPQAPAGSGTACAASAKLTASISDGAGVGIGFAAGTAVAAALTAGFWSYWQRRQRRQRMDGVLAGAKVYEAEGGSIGEAARELPDDAQRPAELQGWGRRVAEMGGEGRRAELGCEGGYSYWGGAVELPAEGKGGVVSGRNL</sequence>
<proteinExistence type="predicted"/>
<feature type="signal peptide" evidence="3">
    <location>
        <begin position="1"/>
        <end position="23"/>
    </location>
</feature>
<organism evidence="4 5">
    <name type="scientific">Aplosporella prunicola CBS 121167</name>
    <dbReference type="NCBI Taxonomy" id="1176127"/>
    <lineage>
        <taxon>Eukaryota</taxon>
        <taxon>Fungi</taxon>
        <taxon>Dikarya</taxon>
        <taxon>Ascomycota</taxon>
        <taxon>Pezizomycotina</taxon>
        <taxon>Dothideomycetes</taxon>
        <taxon>Dothideomycetes incertae sedis</taxon>
        <taxon>Botryosphaeriales</taxon>
        <taxon>Aplosporellaceae</taxon>
        <taxon>Aplosporella</taxon>
    </lineage>
</organism>
<keyword evidence="2" id="KW-0472">Membrane</keyword>
<protein>
    <submittedName>
        <fullName evidence="4">Uncharacterized protein</fullName>
    </submittedName>
</protein>
<dbReference type="AlphaFoldDB" id="A0A6A6B2E2"/>
<dbReference type="RefSeq" id="XP_033392619.1">
    <property type="nucleotide sequence ID" value="XM_033535110.1"/>
</dbReference>
<dbReference type="Proteomes" id="UP000799438">
    <property type="component" value="Unassembled WGS sequence"/>
</dbReference>
<feature type="transmembrane region" description="Helical" evidence="2">
    <location>
        <begin position="192"/>
        <end position="216"/>
    </location>
</feature>
<gene>
    <name evidence="4" type="ORF">K452DRAFT_116902</name>
</gene>
<evidence type="ECO:0000256" key="3">
    <source>
        <dbReference type="SAM" id="SignalP"/>
    </source>
</evidence>
<keyword evidence="3" id="KW-0732">Signal</keyword>
<dbReference type="PROSITE" id="PS51257">
    <property type="entry name" value="PROKAR_LIPOPROTEIN"/>
    <property type="match status" value="1"/>
</dbReference>
<reference evidence="4" key="1">
    <citation type="journal article" date="2020" name="Stud. Mycol.">
        <title>101 Dothideomycetes genomes: a test case for predicting lifestyles and emergence of pathogens.</title>
        <authorList>
            <person name="Haridas S."/>
            <person name="Albert R."/>
            <person name="Binder M."/>
            <person name="Bloem J."/>
            <person name="Labutti K."/>
            <person name="Salamov A."/>
            <person name="Andreopoulos B."/>
            <person name="Baker S."/>
            <person name="Barry K."/>
            <person name="Bills G."/>
            <person name="Bluhm B."/>
            <person name="Cannon C."/>
            <person name="Castanera R."/>
            <person name="Culley D."/>
            <person name="Daum C."/>
            <person name="Ezra D."/>
            <person name="Gonzalez J."/>
            <person name="Henrissat B."/>
            <person name="Kuo A."/>
            <person name="Liang C."/>
            <person name="Lipzen A."/>
            <person name="Lutzoni F."/>
            <person name="Magnuson J."/>
            <person name="Mondo S."/>
            <person name="Nolan M."/>
            <person name="Ohm R."/>
            <person name="Pangilinan J."/>
            <person name="Park H.-J."/>
            <person name="Ramirez L."/>
            <person name="Alfaro M."/>
            <person name="Sun H."/>
            <person name="Tritt A."/>
            <person name="Yoshinaga Y."/>
            <person name="Zwiers L.-H."/>
            <person name="Turgeon B."/>
            <person name="Goodwin S."/>
            <person name="Spatafora J."/>
            <person name="Crous P."/>
            <person name="Grigoriev I."/>
        </authorList>
    </citation>
    <scope>NUCLEOTIDE SEQUENCE</scope>
    <source>
        <strain evidence="4">CBS 121167</strain>
    </source>
</reference>
<keyword evidence="2" id="KW-0812">Transmembrane</keyword>
<dbReference type="GeneID" id="54292604"/>
<keyword evidence="5" id="KW-1185">Reference proteome</keyword>
<feature type="region of interest" description="Disordered" evidence="1">
    <location>
        <begin position="142"/>
        <end position="175"/>
    </location>
</feature>
<evidence type="ECO:0000313" key="5">
    <source>
        <dbReference type="Proteomes" id="UP000799438"/>
    </source>
</evidence>
<evidence type="ECO:0000313" key="4">
    <source>
        <dbReference type="EMBL" id="KAF2136901.1"/>
    </source>
</evidence>